<feature type="transmembrane region" description="Helical" evidence="17">
    <location>
        <begin position="828"/>
        <end position="849"/>
    </location>
</feature>
<dbReference type="InterPro" id="IPR023299">
    <property type="entry name" value="ATPase_P-typ_cyto_dom_N"/>
</dbReference>
<keyword evidence="6" id="KW-0479">Metal-binding</keyword>
<feature type="transmembrane region" description="Helical" evidence="17">
    <location>
        <begin position="911"/>
        <end position="928"/>
    </location>
</feature>
<dbReference type="GO" id="GO:0005886">
    <property type="term" value="C:plasma membrane"/>
    <property type="evidence" value="ECO:0007669"/>
    <property type="project" value="TreeGrafter"/>
</dbReference>
<evidence type="ECO:0000256" key="6">
    <source>
        <dbReference type="ARBA" id="ARBA00022723"/>
    </source>
</evidence>
<dbReference type="Pfam" id="PF00690">
    <property type="entry name" value="Cation_ATPase_N"/>
    <property type="match status" value="1"/>
</dbReference>
<dbReference type="SUPFAM" id="SSF56784">
    <property type="entry name" value="HAD-like"/>
    <property type="match status" value="1"/>
</dbReference>
<dbReference type="PROSITE" id="PS00154">
    <property type="entry name" value="ATPASE_E1_E2"/>
    <property type="match status" value="1"/>
</dbReference>
<feature type="region of interest" description="Disordered" evidence="18">
    <location>
        <begin position="431"/>
        <end position="472"/>
    </location>
</feature>
<sequence>MRGASTSSRASSSPPPATPRQSSSAASACAESPFAISAAALEKLVSSRDLDALHERGGVTGLAKGLRSDLSRGLHDDGGEVFEARRRLYGTNRLPDRKTRGIFQLMLAALNDKVLILLSVVAVVSLALGLYQSVALPHGPDRPRVEWVDGVTIMAAVVIVVVAGALNDYQKERQFARLNKKKEDRKVRVIRSGETRQVSVFDILVGDILKLEPGDLVPADAILVTGHGGVRADESSMTGESEQVPKQPADEALANKSCGSEQLDPFIVSGSKIVSGVGDCLVTAVGPNSTYGRLKLSIGERTEAATPLQVKLSAVADKVAFAGAAVAVLLFVVLSVKFFAQLPRNSDPPSEKAQAFLRIFMVSITIVVIAVPEGLPLAVTLALAIAVSRMLRDNNLVRILSACETMANATSVCSDKTGTLTTNKMSVTTGIVGPDGRFSLPDNEDNNKSGAPNHGQPSSDPSSQSAARDAAIGTDDSVDDTVASLPQDVRHLLLESIAVNSAAFEGEDEGQPAYIGSRTEAAILDFAKRHLNMGPLRSARPAADQVADLFPFSSERKFMATVVKKGDKYRMFVKGAPEILLERSQRILQDASSSPFQTVEVSETHEKTLQGVIQEYSGRSLRTLGFAYRDFDEWPLRSMGHDHDGEDKAVVHGASDTIFFHLVFLGIFGLRDPPRPGVRDAVALCQRAGVRVRMVTGDNVDTAKAIAREVGILTDEGIAMEGRQFRELPRERLAKVLARLQVLARASPEDKKALVRMLKQQGEIVAATGDGTNDGPALRAADVGFSMGMAGTEVAREASSIVLMDDNFASIVKAIQWGRSVNDVIRRFLHFQLTVNITAVTLTFVTAIGSETEESVLTPAQLLWVNLIMDTFAALALATDPASEAVLHRKPEGAGASLVSATGWKMILGQAVYQLGVILALNFAGARFLGLPEQEGDRTLQTLVFNTFVWMQVFNLLNNRRLDNKLNVLEGVQQNPSFIAINMLIITGQVLMVLFGGNALSTTPLSATLWAISLALGFGSLPIGMLIRLLPLESLAASLAVRVRKGNKSWAAAHEHDPSARSRWHRALGCVRAELLLRNSHHRQPRSVRLKSIIDEAIVPRVRQRVPGHADEEAPPAGAADAEHHERTPLLGGGTGRSGSRLSSSSSINAPAVVAGYVAGSVARWPSPQPSRSEER</sequence>
<dbReference type="GO" id="GO:0005524">
    <property type="term" value="F:ATP binding"/>
    <property type="evidence" value="ECO:0007669"/>
    <property type="project" value="UniProtKB-KW"/>
</dbReference>
<dbReference type="GO" id="GO:0005388">
    <property type="term" value="F:P-type calcium transporter activity"/>
    <property type="evidence" value="ECO:0007669"/>
    <property type="project" value="UniProtKB-EC"/>
</dbReference>
<keyword evidence="9 17" id="KW-0067">ATP-binding</keyword>
<feature type="transmembrane region" description="Helical" evidence="17">
    <location>
        <begin position="114"/>
        <end position="135"/>
    </location>
</feature>
<reference evidence="20" key="1">
    <citation type="journal article" date="2023" name="Mol. Plant Microbe Interact.">
        <title>Elucidating the Obligate Nature and Biological Capacity of an Invasive Fungal Corn Pathogen.</title>
        <authorList>
            <person name="MacCready J.S."/>
            <person name="Roggenkamp E.M."/>
            <person name="Gdanetz K."/>
            <person name="Chilvers M.I."/>
        </authorList>
    </citation>
    <scope>NUCLEOTIDE SEQUENCE</scope>
    <source>
        <strain evidence="20">PM02</strain>
    </source>
</reference>
<dbReference type="Pfam" id="PF13246">
    <property type="entry name" value="Cation_ATPase"/>
    <property type="match status" value="1"/>
</dbReference>
<feature type="transmembrane region" description="Helical" evidence="17">
    <location>
        <begin position="861"/>
        <end position="879"/>
    </location>
</feature>
<keyword evidence="14 17" id="KW-0472">Membrane</keyword>
<dbReference type="InterPro" id="IPR004014">
    <property type="entry name" value="ATPase_P-typ_cation-transptr_N"/>
</dbReference>
<feature type="transmembrane region" description="Helical" evidence="17">
    <location>
        <begin position="1009"/>
        <end position="1030"/>
    </location>
</feature>
<dbReference type="Proteomes" id="UP001217918">
    <property type="component" value="Unassembled WGS sequence"/>
</dbReference>
<name>A0AAD9MIR2_9PEZI</name>
<dbReference type="NCBIfam" id="TIGR01494">
    <property type="entry name" value="ATPase_P-type"/>
    <property type="match status" value="2"/>
</dbReference>
<dbReference type="InterPro" id="IPR059000">
    <property type="entry name" value="ATPase_P-type_domA"/>
</dbReference>
<dbReference type="InterPro" id="IPR008250">
    <property type="entry name" value="ATPase_P-typ_transduc_dom_A_sf"/>
</dbReference>
<organism evidence="20 21">
    <name type="scientific">Phyllachora maydis</name>
    <dbReference type="NCBI Taxonomy" id="1825666"/>
    <lineage>
        <taxon>Eukaryota</taxon>
        <taxon>Fungi</taxon>
        <taxon>Dikarya</taxon>
        <taxon>Ascomycota</taxon>
        <taxon>Pezizomycotina</taxon>
        <taxon>Sordariomycetes</taxon>
        <taxon>Sordariomycetidae</taxon>
        <taxon>Phyllachorales</taxon>
        <taxon>Phyllachoraceae</taxon>
        <taxon>Phyllachora</taxon>
    </lineage>
</organism>
<dbReference type="SUPFAM" id="SSF81665">
    <property type="entry name" value="Calcium ATPase, transmembrane domain M"/>
    <property type="match status" value="1"/>
</dbReference>
<comment type="subcellular location">
    <subcellularLocation>
        <location evidence="17">Membrane</location>
        <topology evidence="17">Multi-pass membrane protein</topology>
    </subcellularLocation>
    <subcellularLocation>
        <location evidence="1">Vacuole membrane</location>
        <topology evidence="1">Multi-pass membrane protein</topology>
    </subcellularLocation>
</comment>
<comment type="similarity">
    <text evidence="17">Belongs to the cation transport ATPase (P-type) (TC 3.A.3) family.</text>
</comment>
<evidence type="ECO:0000256" key="14">
    <source>
        <dbReference type="ARBA" id="ARBA00023136"/>
    </source>
</evidence>
<evidence type="ECO:0000313" key="21">
    <source>
        <dbReference type="Proteomes" id="UP001217918"/>
    </source>
</evidence>
<feature type="transmembrane region" description="Helical" evidence="17">
    <location>
        <begin position="359"/>
        <end position="387"/>
    </location>
</feature>
<dbReference type="PRINTS" id="PR00119">
    <property type="entry name" value="CATATPASE"/>
</dbReference>
<evidence type="ECO:0000256" key="4">
    <source>
        <dbReference type="ARBA" id="ARBA00022568"/>
    </source>
</evidence>
<dbReference type="SUPFAM" id="SSF81660">
    <property type="entry name" value="Metal cation-transporting ATPase, ATP-binding domain N"/>
    <property type="match status" value="1"/>
</dbReference>
<evidence type="ECO:0000313" key="20">
    <source>
        <dbReference type="EMBL" id="KAK2074463.1"/>
    </source>
</evidence>
<accession>A0AAD9MIR2</accession>
<dbReference type="SFLD" id="SFLDF00027">
    <property type="entry name" value="p-type_atpase"/>
    <property type="match status" value="1"/>
</dbReference>
<comment type="function">
    <text evidence="17">Catalyzes the hydrolysis of ATP coupled with the transport of calcium.</text>
</comment>
<dbReference type="PANTHER" id="PTHR24093">
    <property type="entry name" value="CATION TRANSPORTING ATPASE"/>
    <property type="match status" value="1"/>
</dbReference>
<evidence type="ECO:0000256" key="5">
    <source>
        <dbReference type="ARBA" id="ARBA00022692"/>
    </source>
</evidence>
<evidence type="ECO:0000256" key="8">
    <source>
        <dbReference type="ARBA" id="ARBA00022837"/>
    </source>
</evidence>
<feature type="compositionally biased region" description="Low complexity" evidence="18">
    <location>
        <begin position="456"/>
        <end position="471"/>
    </location>
</feature>
<evidence type="ECO:0000256" key="15">
    <source>
        <dbReference type="ARBA" id="ARBA00048694"/>
    </source>
</evidence>
<dbReference type="GO" id="GO:0016887">
    <property type="term" value="F:ATP hydrolysis activity"/>
    <property type="evidence" value="ECO:0007669"/>
    <property type="project" value="InterPro"/>
</dbReference>
<keyword evidence="3" id="KW-0926">Vacuole</keyword>
<dbReference type="PANTHER" id="PTHR24093:SF369">
    <property type="entry name" value="CALCIUM-TRANSPORTING ATPASE"/>
    <property type="match status" value="1"/>
</dbReference>
<evidence type="ECO:0000256" key="7">
    <source>
        <dbReference type="ARBA" id="ARBA00022741"/>
    </source>
</evidence>
<evidence type="ECO:0000256" key="17">
    <source>
        <dbReference type="RuleBase" id="RU361146"/>
    </source>
</evidence>
<feature type="region of interest" description="Disordered" evidence="18">
    <location>
        <begin position="1104"/>
        <end position="1146"/>
    </location>
</feature>
<dbReference type="AlphaFoldDB" id="A0AAD9MIR2"/>
<evidence type="ECO:0000256" key="9">
    <source>
        <dbReference type="ARBA" id="ARBA00022840"/>
    </source>
</evidence>
<dbReference type="InterPro" id="IPR018303">
    <property type="entry name" value="ATPase_P-typ_P_site"/>
</dbReference>
<evidence type="ECO:0000256" key="10">
    <source>
        <dbReference type="ARBA" id="ARBA00022842"/>
    </source>
</evidence>
<keyword evidence="8 17" id="KW-0106">Calcium</keyword>
<dbReference type="InterPro" id="IPR023298">
    <property type="entry name" value="ATPase_P-typ_TM_dom_sf"/>
</dbReference>
<dbReference type="SFLD" id="SFLDS00003">
    <property type="entry name" value="Haloacid_Dehalogenase"/>
    <property type="match status" value="1"/>
</dbReference>
<dbReference type="InterPro" id="IPR001757">
    <property type="entry name" value="P_typ_ATPase"/>
</dbReference>
<dbReference type="Gene3D" id="1.20.1110.10">
    <property type="entry name" value="Calcium-transporting ATPase, transmembrane domain"/>
    <property type="match status" value="1"/>
</dbReference>
<dbReference type="FunFam" id="3.40.50.1000:FF:000018">
    <property type="entry name" value="Calcium-transporting ATPase"/>
    <property type="match status" value="1"/>
</dbReference>
<feature type="compositionally biased region" description="Low complexity" evidence="18">
    <location>
        <begin position="1"/>
        <end position="12"/>
    </location>
</feature>
<feature type="transmembrane region" description="Helical" evidence="17">
    <location>
        <begin position="147"/>
        <end position="167"/>
    </location>
</feature>
<evidence type="ECO:0000259" key="19">
    <source>
        <dbReference type="SMART" id="SM00831"/>
    </source>
</evidence>
<dbReference type="SMART" id="SM00831">
    <property type="entry name" value="Cation_ATPase_N"/>
    <property type="match status" value="1"/>
</dbReference>
<dbReference type="EC" id="7.2.2.10" evidence="17"/>
<gene>
    <name evidence="20" type="ORF">P8C59_008670</name>
</gene>
<comment type="function">
    <text evidence="16">This magnesium-dependent enzyme catalyzes the hydrolysis of ATP coupled with the transport of calcium. Transports the calcium to the vacuole and participates in the control of the cytosolic free calcium.</text>
</comment>
<feature type="transmembrane region" description="Helical" evidence="17">
    <location>
        <begin position="978"/>
        <end position="997"/>
    </location>
</feature>
<evidence type="ECO:0000256" key="16">
    <source>
        <dbReference type="ARBA" id="ARBA00059328"/>
    </source>
</evidence>
<keyword evidence="7 17" id="KW-0547">Nucleotide-binding</keyword>
<protein>
    <recommendedName>
        <fullName evidence="17">Calcium-transporting ATPase</fullName>
        <ecNumber evidence="17">7.2.2.10</ecNumber>
    </recommendedName>
</protein>
<evidence type="ECO:0000256" key="12">
    <source>
        <dbReference type="ARBA" id="ARBA00022989"/>
    </source>
</evidence>
<evidence type="ECO:0000256" key="11">
    <source>
        <dbReference type="ARBA" id="ARBA00022967"/>
    </source>
</evidence>
<keyword evidence="21" id="KW-1185">Reference proteome</keyword>
<feature type="transmembrane region" description="Helical" evidence="17">
    <location>
        <begin position="940"/>
        <end position="957"/>
    </location>
</feature>
<dbReference type="NCBIfam" id="TIGR01517">
    <property type="entry name" value="ATPase-IIB_Ca"/>
    <property type="match status" value="1"/>
</dbReference>
<feature type="region of interest" description="Disordered" evidence="18">
    <location>
        <begin position="1"/>
        <end position="26"/>
    </location>
</feature>
<dbReference type="SFLD" id="SFLDG00002">
    <property type="entry name" value="C1.7:_P-type_atpase_like"/>
    <property type="match status" value="1"/>
</dbReference>
<proteinExistence type="inferred from homology"/>
<dbReference type="InterPro" id="IPR023214">
    <property type="entry name" value="HAD_sf"/>
</dbReference>
<dbReference type="SUPFAM" id="SSF81653">
    <property type="entry name" value="Calcium ATPase, transduction domain A"/>
    <property type="match status" value="1"/>
</dbReference>
<keyword evidence="10" id="KW-0460">Magnesium</keyword>
<evidence type="ECO:0000256" key="2">
    <source>
        <dbReference type="ARBA" id="ARBA00022448"/>
    </source>
</evidence>
<keyword evidence="13 17" id="KW-0406">Ion transport</keyword>
<dbReference type="InterPro" id="IPR006408">
    <property type="entry name" value="P-type_ATPase_IIB"/>
</dbReference>
<feature type="transmembrane region" description="Helical" evidence="17">
    <location>
        <begin position="319"/>
        <end position="339"/>
    </location>
</feature>
<comment type="caution">
    <text evidence="20">The sequence shown here is derived from an EMBL/GenBank/DDBJ whole genome shotgun (WGS) entry which is preliminary data.</text>
</comment>
<dbReference type="GO" id="GO:0046872">
    <property type="term" value="F:metal ion binding"/>
    <property type="evidence" value="ECO:0007669"/>
    <property type="project" value="UniProtKB-KW"/>
</dbReference>
<dbReference type="InterPro" id="IPR036412">
    <property type="entry name" value="HAD-like_sf"/>
</dbReference>
<dbReference type="GO" id="GO:0006874">
    <property type="term" value="P:intracellular calcium ion homeostasis"/>
    <property type="evidence" value="ECO:0007669"/>
    <property type="project" value="UniProtKB-ARBA"/>
</dbReference>
<dbReference type="Gene3D" id="3.40.1110.10">
    <property type="entry name" value="Calcium-transporting ATPase, cytoplasmic domain N"/>
    <property type="match status" value="1"/>
</dbReference>
<dbReference type="FunFam" id="2.70.150.10:FF:000028">
    <property type="entry name" value="Calcium-transporting ATPase"/>
    <property type="match status" value="1"/>
</dbReference>
<keyword evidence="12 17" id="KW-1133">Transmembrane helix</keyword>
<keyword evidence="2 17" id="KW-0813">Transport</keyword>
<feature type="domain" description="Cation-transporting P-type ATPase N-terminal" evidence="19">
    <location>
        <begin position="52"/>
        <end position="130"/>
    </location>
</feature>
<evidence type="ECO:0000256" key="18">
    <source>
        <dbReference type="SAM" id="MobiDB-lite"/>
    </source>
</evidence>
<keyword evidence="11" id="KW-1278">Translocase</keyword>
<evidence type="ECO:0000256" key="3">
    <source>
        <dbReference type="ARBA" id="ARBA00022554"/>
    </source>
</evidence>
<dbReference type="InterPro" id="IPR006068">
    <property type="entry name" value="ATPase_P-typ_cation-transptr_C"/>
</dbReference>
<keyword evidence="4 17" id="KW-0109">Calcium transport</keyword>
<evidence type="ECO:0000256" key="13">
    <source>
        <dbReference type="ARBA" id="ARBA00023065"/>
    </source>
</evidence>
<dbReference type="GO" id="GO:0005774">
    <property type="term" value="C:vacuolar membrane"/>
    <property type="evidence" value="ECO:0007669"/>
    <property type="project" value="UniProtKB-SubCell"/>
</dbReference>
<comment type="catalytic activity">
    <reaction evidence="15 17">
        <text>Ca(2+)(in) + ATP + H2O = Ca(2+)(out) + ADP + phosphate + H(+)</text>
        <dbReference type="Rhea" id="RHEA:18105"/>
        <dbReference type="ChEBI" id="CHEBI:15377"/>
        <dbReference type="ChEBI" id="CHEBI:15378"/>
        <dbReference type="ChEBI" id="CHEBI:29108"/>
        <dbReference type="ChEBI" id="CHEBI:30616"/>
        <dbReference type="ChEBI" id="CHEBI:43474"/>
        <dbReference type="ChEBI" id="CHEBI:456216"/>
        <dbReference type="EC" id="7.2.2.10"/>
    </reaction>
</comment>
<dbReference type="Gene3D" id="3.40.50.1000">
    <property type="entry name" value="HAD superfamily/HAD-like"/>
    <property type="match status" value="1"/>
</dbReference>
<dbReference type="InterPro" id="IPR044492">
    <property type="entry name" value="P_typ_ATPase_HD_dom"/>
</dbReference>
<evidence type="ECO:0000256" key="1">
    <source>
        <dbReference type="ARBA" id="ARBA00004128"/>
    </source>
</evidence>
<dbReference type="Gene3D" id="2.70.150.10">
    <property type="entry name" value="Calcium-transporting ATPase, cytoplasmic transduction domain A"/>
    <property type="match status" value="1"/>
</dbReference>
<keyword evidence="5 17" id="KW-0812">Transmembrane</keyword>
<dbReference type="PRINTS" id="PR00121">
    <property type="entry name" value="NAKATPASE"/>
</dbReference>
<dbReference type="Pfam" id="PF00689">
    <property type="entry name" value="Cation_ATPase_C"/>
    <property type="match status" value="1"/>
</dbReference>
<dbReference type="EMBL" id="JAQQPM010000008">
    <property type="protein sequence ID" value="KAK2074463.1"/>
    <property type="molecule type" value="Genomic_DNA"/>
</dbReference>
<dbReference type="Pfam" id="PF00122">
    <property type="entry name" value="E1-E2_ATPase"/>
    <property type="match status" value="1"/>
</dbReference>